<keyword evidence="3 6" id="KW-1133">Transmembrane helix</keyword>
<feature type="transmembrane region" description="Helical" evidence="6">
    <location>
        <begin position="364"/>
        <end position="384"/>
    </location>
</feature>
<dbReference type="PROSITE" id="PS50850">
    <property type="entry name" value="MFS"/>
    <property type="match status" value="1"/>
</dbReference>
<feature type="transmembrane region" description="Helical" evidence="6">
    <location>
        <begin position="127"/>
        <end position="147"/>
    </location>
</feature>
<evidence type="ECO:0000256" key="5">
    <source>
        <dbReference type="SAM" id="MobiDB-lite"/>
    </source>
</evidence>
<feature type="transmembrane region" description="Helical" evidence="6">
    <location>
        <begin position="317"/>
        <end position="344"/>
    </location>
</feature>
<dbReference type="InterPro" id="IPR020846">
    <property type="entry name" value="MFS_dom"/>
</dbReference>
<dbReference type="Proteomes" id="UP000034112">
    <property type="component" value="Unassembled WGS sequence"/>
</dbReference>
<dbReference type="PANTHER" id="PTHR23502:SF33">
    <property type="entry name" value="MAJOR FACILITATOR SUPERFAMILY (MFS) PROFILE DOMAIN-CONTAINING PROTEIN-RELATED"/>
    <property type="match status" value="1"/>
</dbReference>
<accession>A0A0F9XP67</accession>
<feature type="transmembrane region" description="Helical" evidence="6">
    <location>
        <begin position="498"/>
        <end position="517"/>
    </location>
</feature>
<dbReference type="OMA" id="NNPQNFP"/>
<evidence type="ECO:0000259" key="7">
    <source>
        <dbReference type="PROSITE" id="PS50850"/>
    </source>
</evidence>
<feature type="transmembrane region" description="Helical" evidence="6">
    <location>
        <begin position="92"/>
        <end position="115"/>
    </location>
</feature>
<dbReference type="Pfam" id="PF07690">
    <property type="entry name" value="MFS_1"/>
    <property type="match status" value="1"/>
</dbReference>
<dbReference type="GO" id="GO:0140115">
    <property type="term" value="P:export across plasma membrane"/>
    <property type="evidence" value="ECO:0007669"/>
    <property type="project" value="UniProtKB-ARBA"/>
</dbReference>
<dbReference type="SUPFAM" id="SSF103473">
    <property type="entry name" value="MFS general substrate transporter"/>
    <property type="match status" value="1"/>
</dbReference>
<evidence type="ECO:0000256" key="4">
    <source>
        <dbReference type="ARBA" id="ARBA00023136"/>
    </source>
</evidence>
<evidence type="ECO:0000313" key="8">
    <source>
        <dbReference type="EMBL" id="KKP06305.1"/>
    </source>
</evidence>
<evidence type="ECO:0000256" key="3">
    <source>
        <dbReference type="ARBA" id="ARBA00022989"/>
    </source>
</evidence>
<feature type="transmembrane region" description="Helical" evidence="6">
    <location>
        <begin position="154"/>
        <end position="172"/>
    </location>
</feature>
<feature type="transmembrane region" description="Helical" evidence="6">
    <location>
        <begin position="430"/>
        <end position="453"/>
    </location>
</feature>
<dbReference type="InterPro" id="IPR005829">
    <property type="entry name" value="Sugar_transporter_CS"/>
</dbReference>
<feature type="domain" description="Major facilitator superfamily (MFS) profile" evidence="7">
    <location>
        <begin position="92"/>
        <end position="527"/>
    </location>
</feature>
<evidence type="ECO:0000256" key="1">
    <source>
        <dbReference type="ARBA" id="ARBA00004141"/>
    </source>
</evidence>
<evidence type="ECO:0000256" key="2">
    <source>
        <dbReference type="ARBA" id="ARBA00022692"/>
    </source>
</evidence>
<feature type="transmembrane region" description="Helical" evidence="6">
    <location>
        <begin position="245"/>
        <end position="263"/>
    </location>
</feature>
<keyword evidence="4 6" id="KW-0472">Membrane</keyword>
<dbReference type="AlphaFoldDB" id="A0A0F9XP67"/>
<dbReference type="GO" id="GO:0042908">
    <property type="term" value="P:xenobiotic transport"/>
    <property type="evidence" value="ECO:0007669"/>
    <property type="project" value="UniProtKB-ARBA"/>
</dbReference>
<proteinExistence type="predicted"/>
<dbReference type="InterPro" id="IPR011701">
    <property type="entry name" value="MFS"/>
</dbReference>
<dbReference type="PANTHER" id="PTHR23502">
    <property type="entry name" value="MAJOR FACILITATOR SUPERFAMILY"/>
    <property type="match status" value="1"/>
</dbReference>
<dbReference type="OrthoDB" id="5296287at2759"/>
<feature type="transmembrane region" description="Helical" evidence="6">
    <location>
        <begin position="405"/>
        <end position="424"/>
    </location>
</feature>
<dbReference type="GO" id="GO:0022857">
    <property type="term" value="F:transmembrane transporter activity"/>
    <property type="evidence" value="ECO:0007669"/>
    <property type="project" value="InterPro"/>
</dbReference>
<dbReference type="PROSITE" id="PS00216">
    <property type="entry name" value="SUGAR_TRANSPORT_1"/>
    <property type="match status" value="1"/>
</dbReference>
<gene>
    <name evidence="8" type="ORF">THAR02_01550</name>
</gene>
<dbReference type="FunFam" id="1.20.1250.20:FF:000460">
    <property type="entry name" value="MFS multidrug transporter, putative"/>
    <property type="match status" value="1"/>
</dbReference>
<evidence type="ECO:0000256" key="6">
    <source>
        <dbReference type="SAM" id="Phobius"/>
    </source>
</evidence>
<dbReference type="EMBL" id="JOKZ01000028">
    <property type="protein sequence ID" value="KKP06305.1"/>
    <property type="molecule type" value="Genomic_DNA"/>
</dbReference>
<comment type="caution">
    <text evidence="8">The sequence shown here is derived from an EMBL/GenBank/DDBJ whole genome shotgun (WGS) entry which is preliminary data.</text>
</comment>
<feature type="compositionally biased region" description="Polar residues" evidence="5">
    <location>
        <begin position="26"/>
        <end position="37"/>
    </location>
</feature>
<comment type="subcellular location">
    <subcellularLocation>
        <location evidence="1">Membrane</location>
        <topology evidence="1">Multi-pass membrane protein</topology>
    </subcellularLocation>
</comment>
<protein>
    <submittedName>
        <fullName evidence="8">Major facilitator superfamily transporter</fullName>
    </submittedName>
</protein>
<feature type="compositionally biased region" description="Basic and acidic residues" evidence="5">
    <location>
        <begin position="1"/>
        <end position="24"/>
    </location>
</feature>
<dbReference type="CDD" id="cd17323">
    <property type="entry name" value="MFS_Tpo1_MDR_like"/>
    <property type="match status" value="1"/>
</dbReference>
<dbReference type="InterPro" id="IPR036259">
    <property type="entry name" value="MFS_trans_sf"/>
</dbReference>
<feature type="transmembrane region" description="Helical" evidence="6">
    <location>
        <begin position="184"/>
        <end position="208"/>
    </location>
</feature>
<feature type="transmembrane region" description="Helical" evidence="6">
    <location>
        <begin position="465"/>
        <end position="486"/>
    </location>
</feature>
<evidence type="ECO:0000313" key="9">
    <source>
        <dbReference type="Proteomes" id="UP000034112"/>
    </source>
</evidence>
<feature type="transmembrane region" description="Helical" evidence="6">
    <location>
        <begin position="220"/>
        <end position="239"/>
    </location>
</feature>
<dbReference type="Gene3D" id="1.20.1250.20">
    <property type="entry name" value="MFS general substrate transporter like domains"/>
    <property type="match status" value="1"/>
</dbReference>
<reference evidence="9" key="1">
    <citation type="journal article" date="2015" name="Genome Announc.">
        <title>Draft whole-genome sequence of the biocontrol agent Trichoderma harzianum T6776.</title>
        <authorList>
            <person name="Baroncelli R."/>
            <person name="Piaggeschi G."/>
            <person name="Fiorini L."/>
            <person name="Bertolini E."/>
            <person name="Zapparata A."/>
            <person name="Pe M.E."/>
            <person name="Sarrocco S."/>
            <person name="Vannacci G."/>
        </authorList>
    </citation>
    <scope>NUCLEOTIDE SEQUENCE [LARGE SCALE GENOMIC DNA]</scope>
    <source>
        <strain evidence="9">T6776</strain>
    </source>
</reference>
<dbReference type="GO" id="GO:0016020">
    <property type="term" value="C:membrane"/>
    <property type="evidence" value="ECO:0007669"/>
    <property type="project" value="UniProtKB-SubCell"/>
</dbReference>
<organism evidence="8 9">
    <name type="scientific">Trichoderma harzianum</name>
    <name type="common">Hypocrea lixii</name>
    <dbReference type="NCBI Taxonomy" id="5544"/>
    <lineage>
        <taxon>Eukaryota</taxon>
        <taxon>Fungi</taxon>
        <taxon>Dikarya</taxon>
        <taxon>Ascomycota</taxon>
        <taxon>Pezizomycotina</taxon>
        <taxon>Sordariomycetes</taxon>
        <taxon>Hypocreomycetidae</taxon>
        <taxon>Hypocreales</taxon>
        <taxon>Hypocreaceae</taxon>
        <taxon>Trichoderma</taxon>
    </lineage>
</organism>
<sequence length="532" mass="57685">MSQLHLKESDTFNDDVGRNSDDSKPINANTPFDSSSEPMADIEKSAAKDTHATNTDKHRFPETNLSEGIVGWDGQDDPENPQNFPSSRKWGLLALMAGITFVSPLASSMLSPAIGYVGADFGVSNEAILSLTVSIYLLGYSFGPLLLAPLSEIYGRRIVLSCANWFFVIWQIGCAKAPNIASLIVFRLLCGVGGSGCLTLGAGVIADLFPIESRGFATSLWSMGPLLGPVVGPICGGFVSETVGWRWVFWVLLIVGGITSAGIEMLNRETYAPVLIEWKSRRLAKELGRDDLHSVYTRAGADGSILSKLRTGMVRPILLFCKSPIVFLLSTYLALEYGLLYLFFTTIPSVFKDKYGFSTGLSGLAYLGIGIGFMGGLVLTALTNDRIMAKMAQRNGGKFEPEMRLPMMTFYAAICPISFFWYGWTTDKGVHWIVPIIGMVPFGSGLMGLYLPIQTYIIDSYPAHAASGSAALVASRSLLGALLPLAGPRLFASLGLGWGNSLLGFISLAFIPVPILFSRYGRAIRERYPMHL</sequence>
<name>A0A0F9XP67_TRIHA</name>
<feature type="region of interest" description="Disordered" evidence="5">
    <location>
        <begin position="1"/>
        <end position="83"/>
    </location>
</feature>
<keyword evidence="2 6" id="KW-0812">Transmembrane</keyword>
<feature type="compositionally biased region" description="Basic and acidic residues" evidence="5">
    <location>
        <begin position="41"/>
        <end position="61"/>
    </location>
</feature>